<comment type="caution">
    <text evidence="1">The sequence shown here is derived from an EMBL/GenBank/DDBJ whole genome shotgun (WGS) entry which is preliminary data.</text>
</comment>
<accession>A0A0U9HQH2</accession>
<dbReference type="AlphaFoldDB" id="A0A0U9HQH2"/>
<organism evidence="1 2">
    <name type="scientific">Thermodesulfovibrio aggregans</name>
    <dbReference type="NCBI Taxonomy" id="86166"/>
    <lineage>
        <taxon>Bacteria</taxon>
        <taxon>Pseudomonadati</taxon>
        <taxon>Nitrospirota</taxon>
        <taxon>Thermodesulfovibrionia</taxon>
        <taxon>Thermodesulfovibrionales</taxon>
        <taxon>Thermodesulfovibrionaceae</taxon>
        <taxon>Thermodesulfovibrio</taxon>
    </lineage>
</organism>
<dbReference type="EMBL" id="BCNO01000001">
    <property type="protein sequence ID" value="GAQ94418.1"/>
    <property type="molecule type" value="Genomic_DNA"/>
</dbReference>
<sequence length="67" mass="7794">MKNIPFKGTQKVTRIGNGYYFLIPALWIRLNGLWSAKSPVVEMDITEKRIVIKPIKKTREPQNEAHE</sequence>
<name>A0A0U9HQH2_9BACT</name>
<reference evidence="2" key="1">
    <citation type="submission" date="2016-01" db="EMBL/GenBank/DDBJ databases">
        <title>Draft genome sequence of Thermodesulfovibrio aggregans strain TGE-P1.</title>
        <authorList>
            <person name="Sekiguchi Y."/>
            <person name="Ohashi A."/>
            <person name="Matsuura N."/>
            <person name="Tourlousse M.D."/>
        </authorList>
    </citation>
    <scope>NUCLEOTIDE SEQUENCE [LARGE SCALE GENOMIC DNA]</scope>
    <source>
        <strain evidence="2">TGE-P1</strain>
    </source>
</reference>
<evidence type="ECO:0000313" key="2">
    <source>
        <dbReference type="Proteomes" id="UP000054976"/>
    </source>
</evidence>
<proteinExistence type="predicted"/>
<evidence type="ECO:0000313" key="1">
    <source>
        <dbReference type="EMBL" id="GAQ94418.1"/>
    </source>
</evidence>
<dbReference type="RefSeq" id="WP_059175874.1">
    <property type="nucleotide sequence ID" value="NZ_BCNO01000001.1"/>
</dbReference>
<dbReference type="STRING" id="86166.TAGGR_1598"/>
<protein>
    <submittedName>
        <fullName evidence="1">Uncharacterized protein</fullName>
    </submittedName>
</protein>
<keyword evidence="2" id="KW-1185">Reference proteome</keyword>
<dbReference type="Proteomes" id="UP000054976">
    <property type="component" value="Unassembled WGS sequence"/>
</dbReference>
<gene>
    <name evidence="1" type="ORF">TAGGR_1598</name>
</gene>